<name>A0ABY4TCS5_9ACTN</name>
<keyword evidence="1" id="KW-0472">Membrane</keyword>
<keyword evidence="3" id="KW-1185">Reference proteome</keyword>
<feature type="transmembrane region" description="Helical" evidence="1">
    <location>
        <begin position="25"/>
        <end position="47"/>
    </location>
</feature>
<sequence length="56" mass="5894">MAVFLFLVLLAVVLGLVGVAVEGMTYLLVIGAVVLVADLVLLGAYLARRGRGRPVR</sequence>
<keyword evidence="1" id="KW-0812">Transmembrane</keyword>
<gene>
    <name evidence="2" type="ORF">MW084_13295</name>
</gene>
<dbReference type="RefSeq" id="WP_169331698.1">
    <property type="nucleotide sequence ID" value="NZ_CP095474.1"/>
</dbReference>
<protein>
    <recommendedName>
        <fullName evidence="4">DUF2207 domain-containing protein</fullName>
    </recommendedName>
</protein>
<accession>A0ABY4TCS5</accession>
<reference evidence="2" key="1">
    <citation type="submission" date="2022-04" db="EMBL/GenBank/DDBJ databases">
        <title>Systematic whole-genome sequencing reveals an unexpected diversity among actinomycetoma pathogens and provides insights into their antibacterial susceptibilities.</title>
        <authorList>
            <person name="Watson A.K."/>
            <person name="Kepplinger B."/>
            <person name="Bakhiet S.M."/>
            <person name="Mhmoud N.A."/>
            <person name="Chapman J."/>
            <person name="Allenby N."/>
            <person name="Mickiewicz K."/>
            <person name="Goodfellow M."/>
            <person name="Fahal A.H."/>
            <person name="Errington J."/>
        </authorList>
    </citation>
    <scope>NUCLEOTIDE SEQUENCE</scope>
    <source>
        <strain evidence="2">SD 504</strain>
    </source>
</reference>
<evidence type="ECO:0000256" key="1">
    <source>
        <dbReference type="SAM" id="Phobius"/>
    </source>
</evidence>
<organism evidence="2 3">
    <name type="scientific">Streptomyces sudanensis</name>
    <dbReference type="NCBI Taxonomy" id="436397"/>
    <lineage>
        <taxon>Bacteria</taxon>
        <taxon>Bacillati</taxon>
        <taxon>Actinomycetota</taxon>
        <taxon>Actinomycetes</taxon>
        <taxon>Kitasatosporales</taxon>
        <taxon>Streptomycetaceae</taxon>
        <taxon>Streptomyces</taxon>
    </lineage>
</organism>
<evidence type="ECO:0000313" key="3">
    <source>
        <dbReference type="Proteomes" id="UP001056383"/>
    </source>
</evidence>
<dbReference type="Proteomes" id="UP001056383">
    <property type="component" value="Chromosome"/>
</dbReference>
<proteinExistence type="predicted"/>
<keyword evidence="1" id="KW-1133">Transmembrane helix</keyword>
<evidence type="ECO:0000313" key="2">
    <source>
        <dbReference type="EMBL" id="URN16752.1"/>
    </source>
</evidence>
<evidence type="ECO:0008006" key="4">
    <source>
        <dbReference type="Google" id="ProtNLM"/>
    </source>
</evidence>
<dbReference type="EMBL" id="CP095474">
    <property type="protein sequence ID" value="URN16752.1"/>
    <property type="molecule type" value="Genomic_DNA"/>
</dbReference>